<feature type="transmembrane region" description="Helical" evidence="9">
    <location>
        <begin position="165"/>
        <end position="184"/>
    </location>
</feature>
<evidence type="ECO:0000313" key="10">
    <source>
        <dbReference type="EMBL" id="TDT15542.1"/>
    </source>
</evidence>
<feature type="transmembrane region" description="Helical" evidence="9">
    <location>
        <begin position="47"/>
        <end position="66"/>
    </location>
</feature>
<protein>
    <submittedName>
        <fullName evidence="10">Dolichyl-phosphate-mannose-protein mannosyltransferase</fullName>
    </submittedName>
</protein>
<comment type="caution">
    <text evidence="10">The sequence shown here is derived from an EMBL/GenBank/DDBJ whole genome shotgun (WGS) entry which is preliminary data.</text>
</comment>
<keyword evidence="5 9" id="KW-0812">Transmembrane</keyword>
<accession>A0A4R7HWQ1</accession>
<feature type="transmembrane region" description="Helical" evidence="9">
    <location>
        <begin position="345"/>
        <end position="365"/>
    </location>
</feature>
<feature type="transmembrane region" description="Helical" evidence="9">
    <location>
        <begin position="372"/>
        <end position="390"/>
    </location>
</feature>
<dbReference type="GO" id="GO:0009103">
    <property type="term" value="P:lipopolysaccharide biosynthetic process"/>
    <property type="evidence" value="ECO:0007669"/>
    <property type="project" value="UniProtKB-ARBA"/>
</dbReference>
<feature type="transmembrane region" description="Helical" evidence="9">
    <location>
        <begin position="220"/>
        <end position="236"/>
    </location>
</feature>
<gene>
    <name evidence="10" type="ORF">BDK89_1114</name>
</gene>
<keyword evidence="4 10" id="KW-0808">Transferase</keyword>
<proteinExistence type="predicted"/>
<dbReference type="InterPro" id="IPR050297">
    <property type="entry name" value="LipidA_mod_glycosyltrf_83"/>
</dbReference>
<reference evidence="10 11" key="1">
    <citation type="submission" date="2019-03" db="EMBL/GenBank/DDBJ databases">
        <title>Sequencing the genomes of 1000 actinobacteria strains.</title>
        <authorList>
            <person name="Klenk H.-P."/>
        </authorList>
    </citation>
    <scope>NUCLEOTIDE SEQUENCE [LARGE SCALE GENOMIC DNA]</scope>
    <source>
        <strain evidence="10 11">DSM 18936</strain>
    </source>
</reference>
<feature type="compositionally biased region" description="Low complexity" evidence="8">
    <location>
        <begin position="1"/>
        <end position="12"/>
    </location>
</feature>
<keyword evidence="11" id="KW-1185">Reference proteome</keyword>
<keyword evidence="7 9" id="KW-0472">Membrane</keyword>
<dbReference type="RefSeq" id="WP_133867981.1">
    <property type="nucleotide sequence ID" value="NZ_SOAU01000001.1"/>
</dbReference>
<keyword evidence="3 10" id="KW-0328">Glycosyltransferase</keyword>
<feature type="region of interest" description="Disordered" evidence="8">
    <location>
        <begin position="1"/>
        <end position="41"/>
    </location>
</feature>
<dbReference type="Proteomes" id="UP000294558">
    <property type="component" value="Unassembled WGS sequence"/>
</dbReference>
<evidence type="ECO:0000256" key="1">
    <source>
        <dbReference type="ARBA" id="ARBA00004651"/>
    </source>
</evidence>
<evidence type="ECO:0000313" key="11">
    <source>
        <dbReference type="Proteomes" id="UP000294558"/>
    </source>
</evidence>
<feature type="transmembrane region" description="Helical" evidence="9">
    <location>
        <begin position="396"/>
        <end position="415"/>
    </location>
</feature>
<evidence type="ECO:0000256" key="7">
    <source>
        <dbReference type="ARBA" id="ARBA00023136"/>
    </source>
</evidence>
<keyword evidence="2" id="KW-1003">Cell membrane</keyword>
<dbReference type="GO" id="GO:0005886">
    <property type="term" value="C:plasma membrane"/>
    <property type="evidence" value="ECO:0007669"/>
    <property type="project" value="UniProtKB-SubCell"/>
</dbReference>
<evidence type="ECO:0000256" key="8">
    <source>
        <dbReference type="SAM" id="MobiDB-lite"/>
    </source>
</evidence>
<evidence type="ECO:0000256" key="6">
    <source>
        <dbReference type="ARBA" id="ARBA00022989"/>
    </source>
</evidence>
<evidence type="ECO:0000256" key="5">
    <source>
        <dbReference type="ARBA" id="ARBA00022692"/>
    </source>
</evidence>
<sequence>MDGQVVDDAPPAVHDDDQTVDAPPPDSPEETPPDSGATPWWRQPHPVLVGLGLALMVGAMAALMFASHRPGHWWGDDWALYIRQAKSLVDGNPGAVTADNEFTVTESLGAPFSPPLYPWGFPLILAPFVAVVGVDVDALAVVPVLSACVFACAWFVLVKRRLGRAVAFISTPAITLTPALFSWSELIQSEWPFLAVTFAMLVAVDCAVDSKTLTDVTARWWPLVLLGVGAAAAFSVRREGLAMTAAIGGAQLGLLTTGAPPMREWFRDRLLVLRVLVPHLSALVTVYTLQFALPSTLVPQYDGTSIRNTYRFSERHFRHVADIIGLKRPWDRYVTVLGSEGLGLAAMWFVLISMLVGVVAAVTIHRRRDLHLVVYGLVAFAIGGSFRSAINRYMTTVGPIVLLLALVGVATLVGYRRRWMGLAAAFVVCLAIVAGNLANVNLRVESADRTAAAGAVEFGPTHPSAVEMFDAVVANSEPDDVVAGPKARALTLMTDRRSIQVDQWRPLPDEWSPTLVVVEVNAPMDDEMLTEHGDRYEAIWSNSRFRIYALR</sequence>
<evidence type="ECO:0000256" key="3">
    <source>
        <dbReference type="ARBA" id="ARBA00022676"/>
    </source>
</evidence>
<dbReference type="EMBL" id="SOAU01000001">
    <property type="protein sequence ID" value="TDT15542.1"/>
    <property type="molecule type" value="Genomic_DNA"/>
</dbReference>
<feature type="transmembrane region" description="Helical" evidence="9">
    <location>
        <begin position="140"/>
        <end position="158"/>
    </location>
</feature>
<organism evidence="10 11">
    <name type="scientific">Ilumatobacter fluminis</name>
    <dbReference type="NCBI Taxonomy" id="467091"/>
    <lineage>
        <taxon>Bacteria</taxon>
        <taxon>Bacillati</taxon>
        <taxon>Actinomycetota</taxon>
        <taxon>Acidimicrobiia</taxon>
        <taxon>Acidimicrobiales</taxon>
        <taxon>Ilumatobacteraceae</taxon>
        <taxon>Ilumatobacter</taxon>
    </lineage>
</organism>
<name>A0A4R7HWQ1_9ACTN</name>
<feature type="transmembrane region" description="Helical" evidence="9">
    <location>
        <begin position="422"/>
        <end position="440"/>
    </location>
</feature>
<dbReference type="PANTHER" id="PTHR33908">
    <property type="entry name" value="MANNOSYLTRANSFERASE YKCB-RELATED"/>
    <property type="match status" value="1"/>
</dbReference>
<keyword evidence="6 9" id="KW-1133">Transmembrane helix</keyword>
<dbReference type="GO" id="GO:0016763">
    <property type="term" value="F:pentosyltransferase activity"/>
    <property type="evidence" value="ECO:0007669"/>
    <property type="project" value="TreeGrafter"/>
</dbReference>
<feature type="transmembrane region" description="Helical" evidence="9">
    <location>
        <begin position="271"/>
        <end position="293"/>
    </location>
</feature>
<dbReference type="OrthoDB" id="1491752at2"/>
<dbReference type="PANTHER" id="PTHR33908:SF11">
    <property type="entry name" value="MEMBRANE PROTEIN"/>
    <property type="match status" value="1"/>
</dbReference>
<comment type="subcellular location">
    <subcellularLocation>
        <location evidence="1">Cell membrane</location>
        <topology evidence="1">Multi-pass membrane protein</topology>
    </subcellularLocation>
</comment>
<dbReference type="AlphaFoldDB" id="A0A4R7HWQ1"/>
<evidence type="ECO:0000256" key="2">
    <source>
        <dbReference type="ARBA" id="ARBA00022475"/>
    </source>
</evidence>
<evidence type="ECO:0000256" key="9">
    <source>
        <dbReference type="SAM" id="Phobius"/>
    </source>
</evidence>
<evidence type="ECO:0000256" key="4">
    <source>
        <dbReference type="ARBA" id="ARBA00022679"/>
    </source>
</evidence>